<protein>
    <submittedName>
        <fullName evidence="6">Phytochrome-like protein cph2</fullName>
    </submittedName>
</protein>
<name>A0A518BN15_9BACT</name>
<feature type="domain" description="EAL" evidence="4">
    <location>
        <begin position="351"/>
        <end position="585"/>
    </location>
</feature>
<dbReference type="RefSeq" id="WP_145067315.1">
    <property type="nucleotide sequence ID" value="NZ_CP036287.1"/>
</dbReference>
<organism evidence="6 7">
    <name type="scientific">Engelhardtia mirabilis</name>
    <dbReference type="NCBI Taxonomy" id="2528011"/>
    <lineage>
        <taxon>Bacteria</taxon>
        <taxon>Pseudomonadati</taxon>
        <taxon>Planctomycetota</taxon>
        <taxon>Planctomycetia</taxon>
        <taxon>Planctomycetia incertae sedis</taxon>
        <taxon>Engelhardtia</taxon>
    </lineage>
</organism>
<dbReference type="CDD" id="cd01948">
    <property type="entry name" value="EAL"/>
    <property type="match status" value="1"/>
</dbReference>
<evidence type="ECO:0000259" key="5">
    <source>
        <dbReference type="PROSITE" id="PS50887"/>
    </source>
</evidence>
<dbReference type="GO" id="GO:0000160">
    <property type="term" value="P:phosphorelay signal transduction system"/>
    <property type="evidence" value="ECO:0007669"/>
    <property type="project" value="InterPro"/>
</dbReference>
<dbReference type="Pfam" id="PF00990">
    <property type="entry name" value="GGDEF"/>
    <property type="match status" value="1"/>
</dbReference>
<dbReference type="PROSITE" id="PS50883">
    <property type="entry name" value="EAL"/>
    <property type="match status" value="1"/>
</dbReference>
<evidence type="ECO:0000256" key="2">
    <source>
        <dbReference type="SAM" id="MobiDB-lite"/>
    </source>
</evidence>
<dbReference type="NCBIfam" id="TIGR00254">
    <property type="entry name" value="GGDEF"/>
    <property type="match status" value="1"/>
</dbReference>
<dbReference type="GO" id="GO:0071111">
    <property type="term" value="F:cyclic-guanylate-specific phosphodiesterase activity"/>
    <property type="evidence" value="ECO:0007669"/>
    <property type="project" value="InterPro"/>
</dbReference>
<dbReference type="Proteomes" id="UP000316921">
    <property type="component" value="Chromosome"/>
</dbReference>
<evidence type="ECO:0000259" key="3">
    <source>
        <dbReference type="PROSITE" id="PS50110"/>
    </source>
</evidence>
<dbReference type="EMBL" id="CP036287">
    <property type="protein sequence ID" value="QDU68365.1"/>
    <property type="molecule type" value="Genomic_DNA"/>
</dbReference>
<dbReference type="SUPFAM" id="SSF141868">
    <property type="entry name" value="EAL domain-like"/>
    <property type="match status" value="1"/>
</dbReference>
<dbReference type="SMART" id="SM00052">
    <property type="entry name" value="EAL"/>
    <property type="match status" value="1"/>
</dbReference>
<feature type="region of interest" description="Disordered" evidence="2">
    <location>
        <begin position="1"/>
        <end position="23"/>
    </location>
</feature>
<evidence type="ECO:0000313" key="6">
    <source>
        <dbReference type="EMBL" id="QDU68365.1"/>
    </source>
</evidence>
<dbReference type="Pfam" id="PF00563">
    <property type="entry name" value="EAL"/>
    <property type="match status" value="1"/>
</dbReference>
<feature type="domain" description="Response regulatory" evidence="3">
    <location>
        <begin position="39"/>
        <end position="151"/>
    </location>
</feature>
<gene>
    <name evidence="6" type="primary">cph2_3</name>
    <name evidence="6" type="ORF">Pla133_34610</name>
</gene>
<dbReference type="InterPro" id="IPR001633">
    <property type="entry name" value="EAL_dom"/>
</dbReference>
<evidence type="ECO:0000313" key="7">
    <source>
        <dbReference type="Proteomes" id="UP000316921"/>
    </source>
</evidence>
<dbReference type="InterPro" id="IPR050706">
    <property type="entry name" value="Cyclic-di-GMP_PDE-like"/>
</dbReference>
<dbReference type="Gene3D" id="3.40.50.2300">
    <property type="match status" value="1"/>
</dbReference>
<evidence type="ECO:0000259" key="4">
    <source>
        <dbReference type="PROSITE" id="PS50883"/>
    </source>
</evidence>
<dbReference type="SUPFAM" id="SSF52172">
    <property type="entry name" value="CheY-like"/>
    <property type="match status" value="1"/>
</dbReference>
<dbReference type="Gene3D" id="3.20.20.450">
    <property type="entry name" value="EAL domain"/>
    <property type="match status" value="1"/>
</dbReference>
<dbReference type="AlphaFoldDB" id="A0A518BN15"/>
<dbReference type="InterPro" id="IPR000160">
    <property type="entry name" value="GGDEF_dom"/>
</dbReference>
<feature type="modified residue" description="4-aspartylphosphate" evidence="1">
    <location>
        <position position="89"/>
    </location>
</feature>
<dbReference type="Gene3D" id="3.30.70.270">
    <property type="match status" value="1"/>
</dbReference>
<accession>A0A518BN15</accession>
<dbReference type="PROSITE" id="PS50887">
    <property type="entry name" value="GGDEF"/>
    <property type="match status" value="1"/>
</dbReference>
<dbReference type="PROSITE" id="PS50110">
    <property type="entry name" value="RESPONSE_REGULATORY"/>
    <property type="match status" value="1"/>
</dbReference>
<proteinExistence type="predicted"/>
<dbReference type="Pfam" id="PF00072">
    <property type="entry name" value="Response_reg"/>
    <property type="match status" value="1"/>
</dbReference>
<dbReference type="InterPro" id="IPR011006">
    <property type="entry name" value="CheY-like_superfamily"/>
</dbReference>
<dbReference type="SUPFAM" id="SSF55073">
    <property type="entry name" value="Nucleotide cyclase"/>
    <property type="match status" value="1"/>
</dbReference>
<dbReference type="InterPro" id="IPR035919">
    <property type="entry name" value="EAL_sf"/>
</dbReference>
<evidence type="ECO:0000256" key="1">
    <source>
        <dbReference type="PROSITE-ProRule" id="PRU00169"/>
    </source>
</evidence>
<keyword evidence="1" id="KW-0597">Phosphoprotein</keyword>
<reference evidence="6 7" key="1">
    <citation type="submission" date="2019-02" db="EMBL/GenBank/DDBJ databases">
        <title>Deep-cultivation of Planctomycetes and their phenomic and genomic characterization uncovers novel biology.</title>
        <authorList>
            <person name="Wiegand S."/>
            <person name="Jogler M."/>
            <person name="Boedeker C."/>
            <person name="Pinto D."/>
            <person name="Vollmers J."/>
            <person name="Rivas-Marin E."/>
            <person name="Kohn T."/>
            <person name="Peeters S.H."/>
            <person name="Heuer A."/>
            <person name="Rast P."/>
            <person name="Oberbeckmann S."/>
            <person name="Bunk B."/>
            <person name="Jeske O."/>
            <person name="Meyerdierks A."/>
            <person name="Storesund J.E."/>
            <person name="Kallscheuer N."/>
            <person name="Luecker S."/>
            <person name="Lage O.M."/>
            <person name="Pohl T."/>
            <person name="Merkel B.J."/>
            <person name="Hornburger P."/>
            <person name="Mueller R.-W."/>
            <person name="Bruemmer F."/>
            <person name="Labrenz M."/>
            <person name="Spormann A.M."/>
            <person name="Op den Camp H."/>
            <person name="Overmann J."/>
            <person name="Amann R."/>
            <person name="Jetten M.S.M."/>
            <person name="Mascher T."/>
            <person name="Medema M.H."/>
            <person name="Devos D.P."/>
            <person name="Kaster A.-K."/>
            <person name="Ovreas L."/>
            <person name="Rohde M."/>
            <person name="Galperin M.Y."/>
            <person name="Jogler C."/>
        </authorList>
    </citation>
    <scope>NUCLEOTIDE SEQUENCE [LARGE SCALE GENOMIC DNA]</scope>
    <source>
        <strain evidence="6 7">Pla133</strain>
    </source>
</reference>
<dbReference type="FunFam" id="3.30.70.270:FF:000001">
    <property type="entry name" value="Diguanylate cyclase domain protein"/>
    <property type="match status" value="1"/>
</dbReference>
<dbReference type="CDD" id="cd01949">
    <property type="entry name" value="GGDEF"/>
    <property type="match status" value="1"/>
</dbReference>
<dbReference type="SMART" id="SM00267">
    <property type="entry name" value="GGDEF"/>
    <property type="match status" value="1"/>
</dbReference>
<dbReference type="PANTHER" id="PTHR33121:SF79">
    <property type="entry name" value="CYCLIC DI-GMP PHOSPHODIESTERASE PDED-RELATED"/>
    <property type="match status" value="1"/>
</dbReference>
<keyword evidence="7" id="KW-1185">Reference proteome</keyword>
<dbReference type="KEGG" id="pbap:Pla133_34610"/>
<feature type="domain" description="GGDEF" evidence="5">
    <location>
        <begin position="209"/>
        <end position="342"/>
    </location>
</feature>
<dbReference type="PANTHER" id="PTHR33121">
    <property type="entry name" value="CYCLIC DI-GMP PHOSPHODIESTERASE PDEF"/>
    <property type="match status" value="1"/>
</dbReference>
<dbReference type="InterPro" id="IPR029787">
    <property type="entry name" value="Nucleotide_cyclase"/>
</dbReference>
<dbReference type="InterPro" id="IPR001789">
    <property type="entry name" value="Sig_transdc_resp-reg_receiver"/>
</dbReference>
<sequence length="585" mass="63854">MLDRSHLESEPTSGPIVATPPRGEFPLGRRTGGIADVVDVLVVSANAGLVSNLRALLGGDGQFAVASALSFSSAERQLQETAPDAILLDLALESDDALAGLERLSATAPDLPLIALDRTELADRALERGAQDHLPADDLRSEGLRRAVRHAIRRQRVKNDHETVSSELRKANARLAELALVDPLTSLLNRRGLQQMLTRELRWARRDGSELALFLVDLDDFRRINDSFGHTVGDIVLREVAECLRDSLRATDYLARIGGDEFMVLLPQTRLGEALRVAEKVRRSVASTPVAVRESSVHVSASVGVTLVVDEGVSVDELWSIAHQRLRADKRRGPNRVCGPQFTDVPNDAAERGGAGSLAEALRAGRFLRMARQPILHLPDSRVIGYEMLARSTDEAFGEPQDFFRRAFEAGAQTALDRRCFELAVQTAGELRPEHDCFLNVLPSTLIDVPVEHFVELLESDDRPTRFVVEISEQQIIGDPSYLRDAVGALHAAGARVAIDDVGFGRSCLESLVMLEPDLIKIDRRCIDGIATAGERRRSLERLLKVAATLEARVVAEGIEADADLAVLLDLGVPLGQGFLFGKPQ</sequence>
<dbReference type="InterPro" id="IPR043128">
    <property type="entry name" value="Rev_trsase/Diguanyl_cyclase"/>
</dbReference>